<feature type="domain" description="Cytosol aminopeptidase" evidence="15">
    <location>
        <begin position="191"/>
        <end position="503"/>
    </location>
</feature>
<evidence type="ECO:0000256" key="4">
    <source>
        <dbReference type="ARBA" id="ARBA00022670"/>
    </source>
</evidence>
<dbReference type="PRINTS" id="PR00481">
    <property type="entry name" value="LAMNOPPTDASE"/>
</dbReference>
<keyword evidence="3" id="KW-0031">Aminopeptidase</keyword>
<comment type="catalytic activity">
    <reaction evidence="6">
        <text>an S-substituted L-cysteinylglycine + H2O = an S-substituted L-cysteine + glycine</text>
        <dbReference type="Rhea" id="RHEA:60444"/>
        <dbReference type="ChEBI" id="CHEBI:15377"/>
        <dbReference type="ChEBI" id="CHEBI:57305"/>
        <dbReference type="ChEBI" id="CHEBI:58717"/>
        <dbReference type="ChEBI" id="CHEBI:143103"/>
        <dbReference type="EC" id="3.4.13.23"/>
    </reaction>
    <physiologicalReaction direction="left-to-right" evidence="6">
        <dbReference type="Rhea" id="RHEA:60445"/>
    </physiologicalReaction>
</comment>
<dbReference type="InParanoid" id="A0A482XD33"/>
<name>A0A482XD33_LAOST</name>
<dbReference type="SUPFAM" id="SSF53187">
    <property type="entry name" value="Zn-dependent exopeptidases"/>
    <property type="match status" value="1"/>
</dbReference>
<accession>A0A482XD33</accession>
<dbReference type="GO" id="GO:0005737">
    <property type="term" value="C:cytoplasm"/>
    <property type="evidence" value="ECO:0007669"/>
    <property type="project" value="InterPro"/>
</dbReference>
<dbReference type="InterPro" id="IPR011356">
    <property type="entry name" value="Leucine_aapep/pepB"/>
</dbReference>
<comment type="function">
    <text evidence="12">Cytosolic metallopeptidase that catalyzes the removal of unsubstituted N-terminal hydrophobic amino acids from various peptides. The presence of Zn(2+) ions is essential for the peptidase activity, and the association with other cofactors can modulate the substrate spectificity of the enzyme. For instance, in the presence of Mn(2+), it displays a specific Cys-Gly hydrolyzing activity of Cys-Gly-S-conjugates. Involved in the metabolism of glutathione and in the degradation of glutathione S-conjugates, which may play a role in the control of the cell redox status.</text>
</comment>
<dbReference type="FunCoup" id="A0A482XD33">
    <property type="interactions" value="262"/>
</dbReference>
<evidence type="ECO:0000256" key="2">
    <source>
        <dbReference type="ARBA" id="ARBA00014190"/>
    </source>
</evidence>
<dbReference type="GO" id="GO:0006508">
    <property type="term" value="P:proteolysis"/>
    <property type="evidence" value="ECO:0007669"/>
    <property type="project" value="UniProtKB-KW"/>
</dbReference>
<dbReference type="Pfam" id="PF02789">
    <property type="entry name" value="Peptidase_M17_N"/>
    <property type="match status" value="1"/>
</dbReference>
<evidence type="ECO:0000256" key="1">
    <source>
        <dbReference type="ARBA" id="ARBA00009528"/>
    </source>
</evidence>
<evidence type="ECO:0000256" key="3">
    <source>
        <dbReference type="ARBA" id="ARBA00022438"/>
    </source>
</evidence>
<protein>
    <recommendedName>
        <fullName evidence="2">Cytosol aminopeptidase</fullName>
        <ecNumber evidence="7">3.4.13.23</ecNumber>
    </recommendedName>
    <alternativeName>
        <fullName evidence="10">Cysteinylglycine-S-conjugate dipeptidase</fullName>
    </alternativeName>
    <alternativeName>
        <fullName evidence="11">Leucine aminopeptidase 3</fullName>
    </alternativeName>
    <alternativeName>
        <fullName evidence="9">Proline aminopeptidase</fullName>
    </alternativeName>
    <alternativeName>
        <fullName evidence="8">Prolyl aminopeptidase</fullName>
    </alternativeName>
</protein>
<evidence type="ECO:0000256" key="8">
    <source>
        <dbReference type="ARBA" id="ARBA00029605"/>
    </source>
</evidence>
<dbReference type="Gene3D" id="3.40.630.10">
    <property type="entry name" value="Zn peptidases"/>
    <property type="match status" value="1"/>
</dbReference>
<evidence type="ECO:0000256" key="12">
    <source>
        <dbReference type="ARBA" id="ARBA00045966"/>
    </source>
</evidence>
<evidence type="ECO:0000313" key="17">
    <source>
        <dbReference type="EMBL" id="RZF43633.1"/>
    </source>
</evidence>
<evidence type="ECO:0000256" key="13">
    <source>
        <dbReference type="ARBA" id="ARBA00047881"/>
    </source>
</evidence>
<comment type="catalytic activity">
    <reaction evidence="14">
        <text>L-cysteinylglycine + H2O = L-cysteine + glycine</text>
        <dbReference type="Rhea" id="RHEA:28783"/>
        <dbReference type="ChEBI" id="CHEBI:15377"/>
        <dbReference type="ChEBI" id="CHEBI:35235"/>
        <dbReference type="ChEBI" id="CHEBI:57305"/>
        <dbReference type="ChEBI" id="CHEBI:61694"/>
    </reaction>
    <physiologicalReaction direction="left-to-right" evidence="14">
        <dbReference type="Rhea" id="RHEA:28784"/>
    </physiologicalReaction>
</comment>
<evidence type="ECO:0000256" key="11">
    <source>
        <dbReference type="ARBA" id="ARBA00031564"/>
    </source>
</evidence>
<keyword evidence="4" id="KW-0645">Protease</keyword>
<evidence type="ECO:0000313" key="18">
    <source>
        <dbReference type="Proteomes" id="UP000291343"/>
    </source>
</evidence>
<dbReference type="GO" id="GO:0070006">
    <property type="term" value="F:metalloaminopeptidase activity"/>
    <property type="evidence" value="ECO:0007669"/>
    <property type="project" value="InterPro"/>
</dbReference>
<organism evidence="17 18">
    <name type="scientific">Laodelphax striatellus</name>
    <name type="common">Small brown planthopper</name>
    <name type="synonym">Delphax striatella</name>
    <dbReference type="NCBI Taxonomy" id="195883"/>
    <lineage>
        <taxon>Eukaryota</taxon>
        <taxon>Metazoa</taxon>
        <taxon>Ecdysozoa</taxon>
        <taxon>Arthropoda</taxon>
        <taxon>Hexapoda</taxon>
        <taxon>Insecta</taxon>
        <taxon>Pterygota</taxon>
        <taxon>Neoptera</taxon>
        <taxon>Paraneoptera</taxon>
        <taxon>Hemiptera</taxon>
        <taxon>Auchenorrhyncha</taxon>
        <taxon>Fulgoroidea</taxon>
        <taxon>Delphacidae</taxon>
        <taxon>Criomorphinae</taxon>
        <taxon>Laodelphax</taxon>
    </lineage>
</organism>
<dbReference type="Pfam" id="PF00883">
    <property type="entry name" value="Peptidase_M17"/>
    <property type="match status" value="1"/>
</dbReference>
<evidence type="ECO:0000256" key="9">
    <source>
        <dbReference type="ARBA" id="ARBA00030930"/>
    </source>
</evidence>
<dbReference type="EMBL" id="QKKF02012532">
    <property type="protein sequence ID" value="RZF43633.1"/>
    <property type="molecule type" value="Genomic_DNA"/>
</dbReference>
<dbReference type="InterPro" id="IPR043472">
    <property type="entry name" value="Macro_dom-like"/>
</dbReference>
<dbReference type="PANTHER" id="PTHR11963">
    <property type="entry name" value="LEUCINE AMINOPEPTIDASE-RELATED"/>
    <property type="match status" value="1"/>
</dbReference>
<evidence type="ECO:0000256" key="5">
    <source>
        <dbReference type="ARBA" id="ARBA00022801"/>
    </source>
</evidence>
<dbReference type="Gene3D" id="3.40.220.10">
    <property type="entry name" value="Leucine Aminopeptidase, subunit E, domain 1"/>
    <property type="match status" value="1"/>
</dbReference>
<proteinExistence type="inferred from homology"/>
<sequence>MIPQRILNTKLFNSNYIKNFSLSSKRQAQALKKGMVVGVYENSELTTAASRVDSESRGKVKLMIKDSGLKLGHTSVAHNILTGYEAVALVGVGNKTVSGINSSESLDEQRENIRIATGLAVNHLIDEGLTHIEVDPVENAEAAAEGSILGLWRFDYLKSEDNKNPEPEIKCAEGGDCNAWERGRIKADAQNLARVLTQCPSNLMTPTHFAQCTIDKLCPCGVQVEARDRKWIEAQGMESLLAMASGSLEPPIVLEIAYCGANPDDKPVMLIGKGVTFDGQGVCLDRKCNAEFSADVAGAAVVVGTIKALCELKVPINVNAIIPLCENMPGGNAAAPGAVFTALNGRTIRMDDTAHDGRIFLVDALCYAERYKPCLVMNVATLDETMRLALGDGASAAYTMSDSIWKNLNEAGAISGDRMWRLPMWNHYRLAIETDRGVDLTTVGKGLAKGGDPCTAAAFLKSFAPPSEFVHIDITGTGRLASGFGYPYLRNNLMTGRPVRTLVEFLCKHASQKG</sequence>
<evidence type="ECO:0000259" key="15">
    <source>
        <dbReference type="Pfam" id="PF00883"/>
    </source>
</evidence>
<evidence type="ECO:0000259" key="16">
    <source>
        <dbReference type="Pfam" id="PF02789"/>
    </source>
</evidence>
<comment type="catalytic activity">
    <reaction evidence="13">
        <text>S-benzyl-L-cysteinylglycine + H2O = S-benzyl-L-cysteine + glycine</text>
        <dbReference type="Rhea" id="RHEA:62568"/>
        <dbReference type="ChEBI" id="CHEBI:15377"/>
        <dbReference type="ChEBI" id="CHEBI:57305"/>
        <dbReference type="ChEBI" id="CHEBI:145802"/>
        <dbReference type="ChEBI" id="CHEBI:145803"/>
    </reaction>
    <physiologicalReaction direction="left-to-right" evidence="13">
        <dbReference type="Rhea" id="RHEA:62569"/>
    </physiologicalReaction>
</comment>
<evidence type="ECO:0000256" key="10">
    <source>
        <dbReference type="ARBA" id="ARBA00030997"/>
    </source>
</evidence>
<dbReference type="PANTHER" id="PTHR11963:SF23">
    <property type="entry name" value="CYTOSOL AMINOPEPTIDASE"/>
    <property type="match status" value="1"/>
</dbReference>
<dbReference type="EC" id="3.4.13.23" evidence="7"/>
<gene>
    <name evidence="17" type="ORF">LSTR_LSTR009230</name>
</gene>
<dbReference type="OrthoDB" id="412814at2759"/>
<keyword evidence="18" id="KW-1185">Reference proteome</keyword>
<dbReference type="SMR" id="A0A482XD33"/>
<dbReference type="STRING" id="195883.A0A482XD33"/>
<evidence type="ECO:0000256" key="6">
    <source>
        <dbReference type="ARBA" id="ARBA00023511"/>
    </source>
</evidence>
<comment type="caution">
    <text evidence="17">The sequence shown here is derived from an EMBL/GenBank/DDBJ whole genome shotgun (WGS) entry which is preliminary data.</text>
</comment>
<feature type="domain" description="Peptidase M17 leucyl aminopeptidase N-terminal" evidence="16">
    <location>
        <begin position="36"/>
        <end position="160"/>
    </location>
</feature>
<dbReference type="GO" id="GO:0030145">
    <property type="term" value="F:manganese ion binding"/>
    <property type="evidence" value="ECO:0007669"/>
    <property type="project" value="InterPro"/>
</dbReference>
<keyword evidence="5" id="KW-0378">Hydrolase</keyword>
<dbReference type="InterPro" id="IPR008283">
    <property type="entry name" value="Peptidase_M17_N"/>
</dbReference>
<dbReference type="Proteomes" id="UP000291343">
    <property type="component" value="Unassembled WGS sequence"/>
</dbReference>
<evidence type="ECO:0000256" key="7">
    <source>
        <dbReference type="ARBA" id="ARBA00023625"/>
    </source>
</evidence>
<dbReference type="InterPro" id="IPR000819">
    <property type="entry name" value="Peptidase_M17_C"/>
</dbReference>
<dbReference type="SUPFAM" id="SSF52949">
    <property type="entry name" value="Macro domain-like"/>
    <property type="match status" value="1"/>
</dbReference>
<dbReference type="CDD" id="cd00433">
    <property type="entry name" value="Peptidase_M17"/>
    <property type="match status" value="1"/>
</dbReference>
<comment type="similarity">
    <text evidence="1">Belongs to the peptidase M17 family.</text>
</comment>
<evidence type="ECO:0000256" key="14">
    <source>
        <dbReference type="ARBA" id="ARBA00049107"/>
    </source>
</evidence>
<dbReference type="AlphaFoldDB" id="A0A482XD33"/>
<reference evidence="17 18" key="1">
    <citation type="journal article" date="2017" name="Gigascience">
        <title>Genome sequence of the small brown planthopper, Laodelphax striatellus.</title>
        <authorList>
            <person name="Zhu J."/>
            <person name="Jiang F."/>
            <person name="Wang X."/>
            <person name="Yang P."/>
            <person name="Bao Y."/>
            <person name="Zhao W."/>
            <person name="Wang W."/>
            <person name="Lu H."/>
            <person name="Wang Q."/>
            <person name="Cui N."/>
            <person name="Li J."/>
            <person name="Chen X."/>
            <person name="Luo L."/>
            <person name="Yu J."/>
            <person name="Kang L."/>
            <person name="Cui F."/>
        </authorList>
    </citation>
    <scope>NUCLEOTIDE SEQUENCE [LARGE SCALE GENOMIC DNA]</scope>
    <source>
        <strain evidence="17">Lst14</strain>
    </source>
</reference>